<organism evidence="2">
    <name type="scientific">Culex pipiens</name>
    <name type="common">House mosquito</name>
    <dbReference type="NCBI Taxonomy" id="7175"/>
    <lineage>
        <taxon>Eukaryota</taxon>
        <taxon>Metazoa</taxon>
        <taxon>Ecdysozoa</taxon>
        <taxon>Arthropoda</taxon>
        <taxon>Hexapoda</taxon>
        <taxon>Insecta</taxon>
        <taxon>Pterygota</taxon>
        <taxon>Neoptera</taxon>
        <taxon>Endopterygota</taxon>
        <taxon>Diptera</taxon>
        <taxon>Nematocera</taxon>
        <taxon>Culicoidea</taxon>
        <taxon>Culicidae</taxon>
        <taxon>Culicinae</taxon>
        <taxon>Culicini</taxon>
        <taxon>Culex</taxon>
        <taxon>Culex</taxon>
    </lineage>
</organism>
<evidence type="ECO:0000313" key="2">
    <source>
        <dbReference type="EMBL" id="CAG6602021.1"/>
    </source>
</evidence>
<evidence type="ECO:0000256" key="1">
    <source>
        <dbReference type="SAM" id="MobiDB-lite"/>
    </source>
</evidence>
<feature type="region of interest" description="Disordered" evidence="1">
    <location>
        <begin position="1"/>
        <end position="22"/>
    </location>
</feature>
<name>A0A8D8L3S4_CULPI</name>
<dbReference type="EMBL" id="HBUE01348764">
    <property type="protein sequence ID" value="CAG6602021.1"/>
    <property type="molecule type" value="Transcribed_RNA"/>
</dbReference>
<feature type="compositionally biased region" description="Basic and acidic residues" evidence="1">
    <location>
        <begin position="10"/>
        <end position="20"/>
    </location>
</feature>
<proteinExistence type="predicted"/>
<sequence>MDPLAQDQQVRSRHDLEKSNPFDCISSPHVPLKQPVPTSVLTFKLNTIPITVGSFVRHALIQLLLFAHKHTLSKLSQVSGNFYYMPTTWFSIQVCPNYAFRLNNVKQKSLN</sequence>
<accession>A0A8D8L3S4</accession>
<dbReference type="AlphaFoldDB" id="A0A8D8L3S4"/>
<reference evidence="2" key="1">
    <citation type="submission" date="2021-05" db="EMBL/GenBank/DDBJ databases">
        <authorList>
            <person name="Alioto T."/>
            <person name="Alioto T."/>
            <person name="Gomez Garrido J."/>
        </authorList>
    </citation>
    <scope>NUCLEOTIDE SEQUENCE</scope>
</reference>
<dbReference type="EMBL" id="HBUE01057838">
    <property type="protein sequence ID" value="CAG6467280.1"/>
    <property type="molecule type" value="Transcribed_RNA"/>
</dbReference>
<dbReference type="EMBL" id="HBUE01241716">
    <property type="protein sequence ID" value="CAG6549740.1"/>
    <property type="molecule type" value="Transcribed_RNA"/>
</dbReference>
<protein>
    <submittedName>
        <fullName evidence="2">(northern house mosquito) hypothetical protein</fullName>
    </submittedName>
</protein>